<feature type="compositionally biased region" description="Polar residues" evidence="12">
    <location>
        <begin position="466"/>
        <end position="475"/>
    </location>
</feature>
<dbReference type="InterPro" id="IPR005467">
    <property type="entry name" value="His_kinase_dom"/>
</dbReference>
<evidence type="ECO:0000256" key="3">
    <source>
        <dbReference type="ARBA" id="ARBA00004236"/>
    </source>
</evidence>
<feature type="domain" description="HAMP" evidence="15">
    <location>
        <begin position="183"/>
        <end position="236"/>
    </location>
</feature>
<organism evidence="16 17">
    <name type="scientific">Saccharopolyspora hirsuta</name>
    <dbReference type="NCBI Taxonomy" id="1837"/>
    <lineage>
        <taxon>Bacteria</taxon>
        <taxon>Bacillati</taxon>
        <taxon>Actinomycetota</taxon>
        <taxon>Actinomycetes</taxon>
        <taxon>Pseudonocardiales</taxon>
        <taxon>Pseudonocardiaceae</taxon>
        <taxon>Saccharopolyspora</taxon>
    </lineage>
</organism>
<keyword evidence="11 13" id="KW-0472">Membrane</keyword>
<dbReference type="Pfam" id="PF02518">
    <property type="entry name" value="HATPase_c"/>
    <property type="match status" value="1"/>
</dbReference>
<dbReference type="AlphaFoldDB" id="A0A5M7BZC8"/>
<keyword evidence="8" id="KW-0418">Kinase</keyword>
<feature type="transmembrane region" description="Helical" evidence="13">
    <location>
        <begin position="164"/>
        <end position="186"/>
    </location>
</feature>
<comment type="caution">
    <text evidence="16">The sequence shown here is derived from an EMBL/GenBank/DDBJ whole genome shotgun (WGS) entry which is preliminary data.</text>
</comment>
<feature type="compositionally biased region" description="Pro residues" evidence="12">
    <location>
        <begin position="58"/>
        <end position="70"/>
    </location>
</feature>
<evidence type="ECO:0000256" key="10">
    <source>
        <dbReference type="ARBA" id="ARBA00023012"/>
    </source>
</evidence>
<gene>
    <name evidence="16" type="ORF">F1721_16515</name>
</gene>
<feature type="region of interest" description="Disordered" evidence="12">
    <location>
        <begin position="465"/>
        <end position="494"/>
    </location>
</feature>
<comment type="cofactor">
    <cofactor evidence="2">
        <name>a divalent metal cation</name>
        <dbReference type="ChEBI" id="CHEBI:60240"/>
    </cofactor>
</comment>
<dbReference type="InterPro" id="IPR036890">
    <property type="entry name" value="HATPase_C_sf"/>
</dbReference>
<dbReference type="FunFam" id="3.30.565.10:FF:000006">
    <property type="entry name" value="Sensor histidine kinase WalK"/>
    <property type="match status" value="1"/>
</dbReference>
<feature type="domain" description="Histidine kinase" evidence="14">
    <location>
        <begin position="251"/>
        <end position="482"/>
    </location>
</feature>
<dbReference type="PANTHER" id="PTHR45436">
    <property type="entry name" value="SENSOR HISTIDINE KINASE YKOH"/>
    <property type="match status" value="1"/>
</dbReference>
<dbReference type="PROSITE" id="PS50885">
    <property type="entry name" value="HAMP"/>
    <property type="match status" value="1"/>
</dbReference>
<dbReference type="InterPro" id="IPR050428">
    <property type="entry name" value="TCS_sensor_his_kinase"/>
</dbReference>
<evidence type="ECO:0000256" key="13">
    <source>
        <dbReference type="SAM" id="Phobius"/>
    </source>
</evidence>
<keyword evidence="5" id="KW-0597">Phosphoprotein</keyword>
<dbReference type="GO" id="GO:0005886">
    <property type="term" value="C:plasma membrane"/>
    <property type="evidence" value="ECO:0007669"/>
    <property type="project" value="UniProtKB-SubCell"/>
</dbReference>
<dbReference type="OrthoDB" id="9786919at2"/>
<dbReference type="SMR" id="A0A5M7BZC8"/>
<keyword evidence="7 13" id="KW-0812">Transmembrane</keyword>
<evidence type="ECO:0000256" key="4">
    <source>
        <dbReference type="ARBA" id="ARBA00012438"/>
    </source>
</evidence>
<keyword evidence="6" id="KW-0808">Transferase</keyword>
<dbReference type="PRINTS" id="PR00344">
    <property type="entry name" value="BCTRLSENSOR"/>
</dbReference>
<dbReference type="SMART" id="SM00387">
    <property type="entry name" value="HATPase_c"/>
    <property type="match status" value="1"/>
</dbReference>
<feature type="compositionally biased region" description="Basic and acidic residues" evidence="12">
    <location>
        <begin position="481"/>
        <end position="494"/>
    </location>
</feature>
<dbReference type="SUPFAM" id="SSF55874">
    <property type="entry name" value="ATPase domain of HSP90 chaperone/DNA topoisomerase II/histidine kinase"/>
    <property type="match status" value="1"/>
</dbReference>
<protein>
    <recommendedName>
        <fullName evidence="4">histidine kinase</fullName>
        <ecNumber evidence="4">2.7.13.3</ecNumber>
    </recommendedName>
</protein>
<name>A0A5M7BZC8_SACHI</name>
<evidence type="ECO:0000313" key="17">
    <source>
        <dbReference type="Proteomes" id="UP000323946"/>
    </source>
</evidence>
<dbReference type="CDD" id="cd06225">
    <property type="entry name" value="HAMP"/>
    <property type="match status" value="1"/>
</dbReference>
<keyword evidence="17" id="KW-1185">Reference proteome</keyword>
<evidence type="ECO:0000256" key="6">
    <source>
        <dbReference type="ARBA" id="ARBA00022679"/>
    </source>
</evidence>
<dbReference type="InterPro" id="IPR003594">
    <property type="entry name" value="HATPase_dom"/>
</dbReference>
<dbReference type="Pfam" id="PF00512">
    <property type="entry name" value="HisKA"/>
    <property type="match status" value="1"/>
</dbReference>
<reference evidence="16 17" key="1">
    <citation type="submission" date="2019-09" db="EMBL/GenBank/DDBJ databases">
        <title>Draft genome sequence of the thermophilic Saccharopolyspora hirsuta VKM Ac-666T.</title>
        <authorList>
            <person name="Lobastova T.G."/>
            <person name="Fokina V."/>
            <person name="Bragin E.Y."/>
            <person name="Shtratnikova V.Y."/>
            <person name="Starodumova I.P."/>
            <person name="Tarlachkov S.V."/>
            <person name="Donova M.V."/>
        </authorList>
    </citation>
    <scope>NUCLEOTIDE SEQUENCE [LARGE SCALE GENOMIC DNA]</scope>
    <source>
        <strain evidence="16 17">VKM Ac-666</strain>
    </source>
</reference>
<dbReference type="PROSITE" id="PS50109">
    <property type="entry name" value="HIS_KIN"/>
    <property type="match status" value="1"/>
</dbReference>
<dbReference type="Gene3D" id="6.10.340.10">
    <property type="match status" value="1"/>
</dbReference>
<evidence type="ECO:0000256" key="7">
    <source>
        <dbReference type="ARBA" id="ARBA00022692"/>
    </source>
</evidence>
<evidence type="ECO:0000256" key="1">
    <source>
        <dbReference type="ARBA" id="ARBA00000085"/>
    </source>
</evidence>
<comment type="catalytic activity">
    <reaction evidence="1">
        <text>ATP + protein L-histidine = ADP + protein N-phospho-L-histidine.</text>
        <dbReference type="EC" id="2.7.13.3"/>
    </reaction>
</comment>
<dbReference type="InterPro" id="IPR003661">
    <property type="entry name" value="HisK_dim/P_dom"/>
</dbReference>
<dbReference type="GO" id="GO:0000155">
    <property type="term" value="F:phosphorelay sensor kinase activity"/>
    <property type="evidence" value="ECO:0007669"/>
    <property type="project" value="InterPro"/>
</dbReference>
<evidence type="ECO:0000259" key="14">
    <source>
        <dbReference type="PROSITE" id="PS50109"/>
    </source>
</evidence>
<dbReference type="EMBL" id="VWPH01000007">
    <property type="protein sequence ID" value="KAA5832604.1"/>
    <property type="molecule type" value="Genomic_DNA"/>
</dbReference>
<evidence type="ECO:0000256" key="5">
    <source>
        <dbReference type="ARBA" id="ARBA00022553"/>
    </source>
</evidence>
<dbReference type="Gene3D" id="1.10.287.130">
    <property type="match status" value="1"/>
</dbReference>
<evidence type="ECO:0000313" key="16">
    <source>
        <dbReference type="EMBL" id="KAA5832604.1"/>
    </source>
</evidence>
<feature type="region of interest" description="Disordered" evidence="12">
    <location>
        <begin position="52"/>
        <end position="74"/>
    </location>
</feature>
<dbReference type="InterPro" id="IPR003660">
    <property type="entry name" value="HAMP_dom"/>
</dbReference>
<dbReference type="RefSeq" id="WP_150067590.1">
    <property type="nucleotide sequence ID" value="NZ_JBEPDJ010000024.1"/>
</dbReference>
<dbReference type="SMART" id="SM00388">
    <property type="entry name" value="HisKA"/>
    <property type="match status" value="1"/>
</dbReference>
<comment type="subcellular location">
    <subcellularLocation>
        <location evidence="3">Cell membrane</location>
    </subcellularLocation>
</comment>
<keyword evidence="10" id="KW-0902">Two-component regulatory system</keyword>
<dbReference type="InterPro" id="IPR004358">
    <property type="entry name" value="Sig_transdc_His_kin-like_C"/>
</dbReference>
<proteinExistence type="predicted"/>
<accession>A0A5M7BZC8</accession>
<evidence type="ECO:0000256" key="11">
    <source>
        <dbReference type="ARBA" id="ARBA00023136"/>
    </source>
</evidence>
<dbReference type="SMART" id="SM00304">
    <property type="entry name" value="HAMP"/>
    <property type="match status" value="1"/>
</dbReference>
<dbReference type="Proteomes" id="UP000323946">
    <property type="component" value="Unassembled WGS sequence"/>
</dbReference>
<dbReference type="InterPro" id="IPR036097">
    <property type="entry name" value="HisK_dim/P_sf"/>
</dbReference>
<sequence>MRIFRTLRGRLVLVLLSALVIGLLAMGLTSTALLSRSLINRTDDRLAELAGPWEHGALPPPDPTRAPPEPGRGRGELPTDFRVLVFDPGRGQLGGVIGSPEGDVGGPLLVDPERGPEVGTVPDRAGGADWRVRTVALPNGRLAVLALSLAGVDATVRQLVVIELVVGGVVLVVLAAAAAVTVRLSLRPLNRIERTADAIAAGQLDRRVPDQDPRTETGRLGSALNTMLGRLVDALQQREQSEQRLRRFVADASHELRTPLTSIRGFAELYRRSDQHRPEDVRTMMRRIESESVRMGGLVEDMLLLARLDRERTVDLVELDLVPLVQDVVADGRARAPDRQITERGPEQLRVLGDGPRLRQVLTNLVSNALLHSTPGSPITVEVAHGTVSGGALASAGAELPPGSPVAVVSVADTGPGIAPEHAPRIFDRFYRADDGRTRKSGGTGLGLAIAAALAEAHHGRVELRTNPQGGSTFSLLLPPDPDRPPGGDVRNFD</sequence>
<dbReference type="GO" id="GO:0005509">
    <property type="term" value="F:calcium ion binding"/>
    <property type="evidence" value="ECO:0007669"/>
    <property type="project" value="UniProtKB-ARBA"/>
</dbReference>
<evidence type="ECO:0000256" key="2">
    <source>
        <dbReference type="ARBA" id="ARBA00001968"/>
    </source>
</evidence>
<dbReference type="CDD" id="cd00075">
    <property type="entry name" value="HATPase"/>
    <property type="match status" value="1"/>
</dbReference>
<dbReference type="PANTHER" id="PTHR45436:SF5">
    <property type="entry name" value="SENSOR HISTIDINE KINASE TRCS"/>
    <property type="match status" value="1"/>
</dbReference>
<dbReference type="EC" id="2.7.13.3" evidence="4"/>
<evidence type="ECO:0000256" key="8">
    <source>
        <dbReference type="ARBA" id="ARBA00022777"/>
    </source>
</evidence>
<evidence type="ECO:0000256" key="12">
    <source>
        <dbReference type="SAM" id="MobiDB-lite"/>
    </source>
</evidence>
<dbReference type="SUPFAM" id="SSF47384">
    <property type="entry name" value="Homodimeric domain of signal transducing histidine kinase"/>
    <property type="match status" value="1"/>
</dbReference>
<evidence type="ECO:0000259" key="15">
    <source>
        <dbReference type="PROSITE" id="PS50885"/>
    </source>
</evidence>
<evidence type="ECO:0000256" key="9">
    <source>
        <dbReference type="ARBA" id="ARBA00022989"/>
    </source>
</evidence>
<dbReference type="SUPFAM" id="SSF158472">
    <property type="entry name" value="HAMP domain-like"/>
    <property type="match status" value="1"/>
</dbReference>
<dbReference type="CDD" id="cd00082">
    <property type="entry name" value="HisKA"/>
    <property type="match status" value="1"/>
</dbReference>
<dbReference type="FunFam" id="1.10.287.130:FF:000001">
    <property type="entry name" value="Two-component sensor histidine kinase"/>
    <property type="match status" value="1"/>
</dbReference>
<dbReference type="Gene3D" id="3.30.565.10">
    <property type="entry name" value="Histidine kinase-like ATPase, C-terminal domain"/>
    <property type="match status" value="1"/>
</dbReference>
<dbReference type="Pfam" id="PF00672">
    <property type="entry name" value="HAMP"/>
    <property type="match status" value="1"/>
</dbReference>
<keyword evidence="9 13" id="KW-1133">Transmembrane helix</keyword>